<protein>
    <submittedName>
        <fullName evidence="2">MFS transporter</fullName>
    </submittedName>
</protein>
<evidence type="ECO:0000313" key="3">
    <source>
        <dbReference type="Proteomes" id="UP000261811"/>
    </source>
</evidence>
<organism evidence="2 3">
    <name type="scientific">Actinomadura logoneensis</name>
    <dbReference type="NCBI Taxonomy" id="2293572"/>
    <lineage>
        <taxon>Bacteria</taxon>
        <taxon>Bacillati</taxon>
        <taxon>Actinomycetota</taxon>
        <taxon>Actinomycetes</taxon>
        <taxon>Streptosporangiales</taxon>
        <taxon>Thermomonosporaceae</taxon>
        <taxon>Actinomadura</taxon>
    </lineage>
</organism>
<name>A0A372JED3_9ACTN</name>
<keyword evidence="1" id="KW-0472">Membrane</keyword>
<dbReference type="EMBL" id="QURH01000818">
    <property type="protein sequence ID" value="RFU38371.1"/>
    <property type="molecule type" value="Genomic_DNA"/>
</dbReference>
<evidence type="ECO:0000313" key="2">
    <source>
        <dbReference type="EMBL" id="RFU38371.1"/>
    </source>
</evidence>
<feature type="transmembrane region" description="Helical" evidence="1">
    <location>
        <begin position="46"/>
        <end position="65"/>
    </location>
</feature>
<keyword evidence="3" id="KW-1185">Reference proteome</keyword>
<comment type="caution">
    <text evidence="2">The sequence shown here is derived from an EMBL/GenBank/DDBJ whole genome shotgun (WGS) entry which is preliminary data.</text>
</comment>
<reference evidence="2 3" key="1">
    <citation type="submission" date="2018-08" db="EMBL/GenBank/DDBJ databases">
        <title>Actinomadura jelena sp. nov., a novel Actinomycete isolated from soil in Chad.</title>
        <authorList>
            <person name="Shi L."/>
        </authorList>
    </citation>
    <scope>NUCLEOTIDE SEQUENCE [LARGE SCALE GENOMIC DNA]</scope>
    <source>
        <strain evidence="2 3">NEAU-G17</strain>
    </source>
</reference>
<keyword evidence="1" id="KW-1133">Transmembrane helix</keyword>
<sequence>AGAAGGKAGDGAADAAQALLVTLWNVAMAGGGVAGGVLLDRLGTAALPWTALVLLAPVLAVVVAARRNAFPAR</sequence>
<feature type="non-terminal residue" evidence="2">
    <location>
        <position position="1"/>
    </location>
</feature>
<accession>A0A372JED3</accession>
<dbReference type="Proteomes" id="UP000261811">
    <property type="component" value="Unassembled WGS sequence"/>
</dbReference>
<keyword evidence="1" id="KW-0812">Transmembrane</keyword>
<proteinExistence type="predicted"/>
<evidence type="ECO:0000256" key="1">
    <source>
        <dbReference type="SAM" id="Phobius"/>
    </source>
</evidence>
<dbReference type="AlphaFoldDB" id="A0A372JED3"/>
<gene>
    <name evidence="2" type="ORF">DZF91_28030</name>
</gene>